<evidence type="ECO:0000313" key="2">
    <source>
        <dbReference type="Proteomes" id="UP000035740"/>
    </source>
</evidence>
<name>A0A0J7YN00_BETVV</name>
<gene>
    <name evidence="1" type="ORF">BVRB_040680</name>
</gene>
<reference evidence="1 2" key="1">
    <citation type="journal article" date="2014" name="Nature">
        <title>The genome of the recently domesticated crop plant sugar beet (Beta vulgaris).</title>
        <authorList>
            <person name="Dohm J.C."/>
            <person name="Minoche A.E."/>
            <person name="Holtgrawe D."/>
            <person name="Capella-Gutierrez S."/>
            <person name="Zakrzewski F."/>
            <person name="Tafer H."/>
            <person name="Rupp O."/>
            <person name="Sorensen T.R."/>
            <person name="Stracke R."/>
            <person name="Reinhardt R."/>
            <person name="Goesmann A."/>
            <person name="Kraft T."/>
            <person name="Schulz B."/>
            <person name="Stadler P.F."/>
            <person name="Schmidt T."/>
            <person name="Gabaldon T."/>
            <person name="Lehrach H."/>
            <person name="Weisshaar B."/>
            <person name="Himmelbauer H."/>
        </authorList>
    </citation>
    <scope>NUCLEOTIDE SEQUENCE [LARGE SCALE GENOMIC DNA]</scope>
    <source>
        <tissue evidence="1">Taproot</tissue>
    </source>
</reference>
<dbReference type="EMBL" id="KQ117198">
    <property type="protein sequence ID" value="KMS64979.1"/>
    <property type="molecule type" value="Genomic_DNA"/>
</dbReference>
<protein>
    <submittedName>
        <fullName evidence="1">Uncharacterized protein</fullName>
    </submittedName>
</protein>
<evidence type="ECO:0000313" key="1">
    <source>
        <dbReference type="EMBL" id="KMS64979.1"/>
    </source>
</evidence>
<sequence>MVNVVLPSMDFSDVNMVYSAASMDFVVPSPNMKEM</sequence>
<organism evidence="1 2">
    <name type="scientific">Beta vulgaris subsp. vulgaris</name>
    <name type="common">Beet</name>
    <dbReference type="NCBI Taxonomy" id="3555"/>
    <lineage>
        <taxon>Eukaryota</taxon>
        <taxon>Viridiplantae</taxon>
        <taxon>Streptophyta</taxon>
        <taxon>Embryophyta</taxon>
        <taxon>Tracheophyta</taxon>
        <taxon>Spermatophyta</taxon>
        <taxon>Magnoliopsida</taxon>
        <taxon>eudicotyledons</taxon>
        <taxon>Gunneridae</taxon>
        <taxon>Pentapetalae</taxon>
        <taxon>Caryophyllales</taxon>
        <taxon>Chenopodiaceae</taxon>
        <taxon>Betoideae</taxon>
        <taxon>Beta</taxon>
    </lineage>
</organism>
<proteinExistence type="predicted"/>
<dbReference type="Proteomes" id="UP000035740">
    <property type="component" value="Unassembled WGS sequence"/>
</dbReference>
<dbReference type="AlphaFoldDB" id="A0A0J7YN00"/>
<keyword evidence="2" id="KW-1185">Reference proteome</keyword>
<accession>A0A0J7YN00</accession>
<dbReference type="Gramene" id="KMS64979">
    <property type="protein sequence ID" value="KMS64979"/>
    <property type="gene ID" value="BVRB_040680"/>
</dbReference>